<dbReference type="EMBL" id="LBQC01000028">
    <property type="protein sequence ID" value="KKP71691.1"/>
    <property type="molecule type" value="Genomic_DNA"/>
</dbReference>
<dbReference type="InterPro" id="IPR003500">
    <property type="entry name" value="RpiB_LacA_LacB"/>
</dbReference>
<dbReference type="PANTHER" id="PTHR30345">
    <property type="entry name" value="RIBOSE-5-PHOSPHATE ISOMERASE B"/>
    <property type="match status" value="1"/>
</dbReference>
<dbReference type="Proteomes" id="UP000034457">
    <property type="component" value="Unassembled WGS sequence"/>
</dbReference>
<dbReference type="Gene3D" id="3.40.1400.10">
    <property type="entry name" value="Sugar-phosphate isomerase, RpiB/LacA/LacB"/>
    <property type="match status" value="1"/>
</dbReference>
<comment type="similarity">
    <text evidence="1">Belongs to the LacAB/RpiB family.</text>
</comment>
<organism evidence="2 3">
    <name type="scientific">Candidatus Roizmanbacteria bacterium GW2011_GWA2_35_19</name>
    <dbReference type="NCBI Taxonomy" id="1618478"/>
    <lineage>
        <taxon>Bacteria</taxon>
        <taxon>Candidatus Roizmaniibacteriota</taxon>
    </lineage>
</organism>
<evidence type="ECO:0000256" key="1">
    <source>
        <dbReference type="ARBA" id="ARBA00008754"/>
    </source>
</evidence>
<dbReference type="AlphaFoldDB" id="A0A0G0C6E3"/>
<evidence type="ECO:0000313" key="3">
    <source>
        <dbReference type="Proteomes" id="UP000034457"/>
    </source>
</evidence>
<dbReference type="NCBIfam" id="TIGR00689">
    <property type="entry name" value="rpiB_lacA_lacB"/>
    <property type="match status" value="1"/>
</dbReference>
<proteinExistence type="inferred from homology"/>
<dbReference type="PIRSF" id="PIRSF005384">
    <property type="entry name" value="RpiB_LacA_B"/>
    <property type="match status" value="1"/>
</dbReference>
<dbReference type="GO" id="GO:0004751">
    <property type="term" value="F:ribose-5-phosphate isomerase activity"/>
    <property type="evidence" value="ECO:0007669"/>
    <property type="project" value="TreeGrafter"/>
</dbReference>
<dbReference type="GO" id="GO:0019316">
    <property type="term" value="P:D-allose catabolic process"/>
    <property type="evidence" value="ECO:0007669"/>
    <property type="project" value="TreeGrafter"/>
</dbReference>
<comment type="caution">
    <text evidence="2">The sequence shown here is derived from an EMBL/GenBank/DDBJ whole genome shotgun (WGS) entry which is preliminary data.</text>
</comment>
<dbReference type="PANTHER" id="PTHR30345:SF0">
    <property type="entry name" value="DNA DAMAGE-REPAIR_TOLERATION PROTEIN DRT102"/>
    <property type="match status" value="1"/>
</dbReference>
<dbReference type="Pfam" id="PF02502">
    <property type="entry name" value="LacAB_rpiB"/>
    <property type="match status" value="1"/>
</dbReference>
<accession>A0A0G0C6E3</accession>
<keyword evidence="2" id="KW-0413">Isomerase</keyword>
<gene>
    <name evidence="2" type="ORF">UR68_C0028G0008</name>
</gene>
<dbReference type="GO" id="GO:0009052">
    <property type="term" value="P:pentose-phosphate shunt, non-oxidative branch"/>
    <property type="evidence" value="ECO:0007669"/>
    <property type="project" value="TreeGrafter"/>
</dbReference>
<name>A0A0G0C6E3_9BACT</name>
<dbReference type="SUPFAM" id="SSF89623">
    <property type="entry name" value="Ribose/Galactose isomerase RpiB/AlsB"/>
    <property type="match status" value="1"/>
</dbReference>
<evidence type="ECO:0000313" key="2">
    <source>
        <dbReference type="EMBL" id="KKP71691.1"/>
    </source>
</evidence>
<dbReference type="InterPro" id="IPR036569">
    <property type="entry name" value="RpiB_LacA_LacB_sf"/>
</dbReference>
<dbReference type="STRING" id="1618478.UR68_C0028G0008"/>
<sequence length="145" mass="16406">MIYLGADKHGFKAIKIVENYLTLKKIEFTNLSVADDTQDIKLEDLIPKVTRKILESQRNKGVLICGTGVGVVIGANKIKGIRANLATEKTIAEWSVVYDNCNVLCLVGWKPNIKKIEEIVNSFLKAEYDGSEKRLQMMKTFDTWR</sequence>
<reference evidence="2 3" key="1">
    <citation type="journal article" date="2015" name="Nature">
        <title>rRNA introns, odd ribosomes, and small enigmatic genomes across a large radiation of phyla.</title>
        <authorList>
            <person name="Brown C.T."/>
            <person name="Hug L.A."/>
            <person name="Thomas B.C."/>
            <person name="Sharon I."/>
            <person name="Castelle C.J."/>
            <person name="Singh A."/>
            <person name="Wilkins M.J."/>
            <person name="Williams K.H."/>
            <person name="Banfield J.F."/>
        </authorList>
    </citation>
    <scope>NUCLEOTIDE SEQUENCE [LARGE SCALE GENOMIC DNA]</scope>
</reference>
<protein>
    <submittedName>
        <fullName evidence="2">Ribose-5-phosphate isomerase B</fullName>
    </submittedName>
</protein>